<keyword evidence="5" id="KW-1185">Reference proteome</keyword>
<comment type="caution">
    <text evidence="4">The sequence shown here is derived from an EMBL/GenBank/DDBJ whole genome shotgun (WGS) entry which is preliminary data.</text>
</comment>
<dbReference type="InterPro" id="IPR046349">
    <property type="entry name" value="C1-like_sf"/>
</dbReference>
<evidence type="ECO:0000256" key="1">
    <source>
        <dbReference type="ARBA" id="ARBA00022737"/>
    </source>
</evidence>
<dbReference type="PANTHER" id="PTHR32410:SF216">
    <property type="entry name" value="PHORBOL-ESTER_DAG-TYPE DOMAIN-CONTAINING PROTEIN"/>
    <property type="match status" value="1"/>
</dbReference>
<proteinExistence type="predicted"/>
<keyword evidence="1" id="KW-0677">Repeat</keyword>
<name>A0A8X8WCZ6_SALSN</name>
<dbReference type="OrthoDB" id="1884766at2759"/>
<dbReference type="Proteomes" id="UP000298416">
    <property type="component" value="Unassembled WGS sequence"/>
</dbReference>
<dbReference type="SUPFAM" id="SSF57889">
    <property type="entry name" value="Cysteine-rich domain"/>
    <property type="match status" value="4"/>
</dbReference>
<feature type="domain" description="DC1" evidence="3">
    <location>
        <begin position="235"/>
        <end position="283"/>
    </location>
</feature>
<dbReference type="InterPro" id="IPR053192">
    <property type="entry name" value="Vacuole_Formation_Reg"/>
</dbReference>
<dbReference type="InterPro" id="IPR004146">
    <property type="entry name" value="DC1"/>
</dbReference>
<protein>
    <recommendedName>
        <fullName evidence="3">DC1 domain-containing protein</fullName>
    </recommendedName>
</protein>
<accession>A0A8X8WCZ6</accession>
<gene>
    <name evidence="4" type="ORF">SASPL_146297</name>
</gene>
<reference evidence="4" key="1">
    <citation type="submission" date="2018-01" db="EMBL/GenBank/DDBJ databases">
        <authorList>
            <person name="Mao J.F."/>
        </authorList>
    </citation>
    <scope>NUCLEOTIDE SEQUENCE</scope>
    <source>
        <strain evidence="4">Huo1</strain>
        <tissue evidence="4">Leaf</tissue>
    </source>
</reference>
<evidence type="ECO:0000259" key="3">
    <source>
        <dbReference type="Pfam" id="PF03107"/>
    </source>
</evidence>
<reference evidence="4" key="2">
    <citation type="submission" date="2020-08" db="EMBL/GenBank/DDBJ databases">
        <title>Plant Genome Project.</title>
        <authorList>
            <person name="Zhang R.-G."/>
        </authorList>
    </citation>
    <scope>NUCLEOTIDE SEQUENCE</scope>
    <source>
        <strain evidence="4">Huo1</strain>
        <tissue evidence="4">Leaf</tissue>
    </source>
</reference>
<organism evidence="4">
    <name type="scientific">Salvia splendens</name>
    <name type="common">Scarlet sage</name>
    <dbReference type="NCBI Taxonomy" id="180675"/>
    <lineage>
        <taxon>Eukaryota</taxon>
        <taxon>Viridiplantae</taxon>
        <taxon>Streptophyta</taxon>
        <taxon>Embryophyta</taxon>
        <taxon>Tracheophyta</taxon>
        <taxon>Spermatophyta</taxon>
        <taxon>Magnoliopsida</taxon>
        <taxon>eudicotyledons</taxon>
        <taxon>Gunneridae</taxon>
        <taxon>Pentapetalae</taxon>
        <taxon>asterids</taxon>
        <taxon>lamiids</taxon>
        <taxon>Lamiales</taxon>
        <taxon>Lamiaceae</taxon>
        <taxon>Nepetoideae</taxon>
        <taxon>Mentheae</taxon>
        <taxon>Salviinae</taxon>
        <taxon>Salvia</taxon>
        <taxon>Salvia subgen. Calosphace</taxon>
        <taxon>core Calosphace</taxon>
    </lineage>
</organism>
<dbReference type="AlphaFoldDB" id="A0A8X8WCZ6"/>
<evidence type="ECO:0000256" key="2">
    <source>
        <dbReference type="SAM" id="MobiDB-lite"/>
    </source>
</evidence>
<dbReference type="PANTHER" id="PTHR32410">
    <property type="entry name" value="CYSTEINE/HISTIDINE-RICH C1 DOMAIN FAMILY PROTEIN"/>
    <property type="match status" value="1"/>
</dbReference>
<dbReference type="EMBL" id="PNBA02000018">
    <property type="protein sequence ID" value="KAG6392088.1"/>
    <property type="molecule type" value="Genomic_DNA"/>
</dbReference>
<feature type="domain" description="DC1" evidence="3">
    <location>
        <begin position="395"/>
        <end position="444"/>
    </location>
</feature>
<feature type="region of interest" description="Disordered" evidence="2">
    <location>
        <begin position="1"/>
        <end position="22"/>
    </location>
</feature>
<feature type="domain" description="DC1" evidence="3">
    <location>
        <begin position="336"/>
        <end position="384"/>
    </location>
</feature>
<evidence type="ECO:0000313" key="5">
    <source>
        <dbReference type="Proteomes" id="UP000298416"/>
    </source>
</evidence>
<evidence type="ECO:0000313" key="4">
    <source>
        <dbReference type="EMBL" id="KAG6392088.1"/>
    </source>
</evidence>
<sequence length="652" mass="73963">MAPRSVRSRVSMRLAPAGAEEEEEEVLPLWMLERDLHHDSERDLYPDSERDLYPDSKLKVERVLDPDSETSSLCCACRQPIFSTPSISFYLFSDKLFMHEQCFSLPPKYVHELHPHQPLVLIDQLAQDPQPDATSYTCHNCNETCGTSFYHCPNPSCDFRLDLLCVLHLKIKHKSHNHALTVIRQRELSSLTCGACNTKHGQKPERLTISYLCNLCGYWIHPDCALLLNALNYEYHQHYLFLIYNFPTSSFSKCFFCSKSHMGSFGAFVCLKCTDYLVHISCARWNPQLFKPVLMRDAKASDLARLPMKDERTSLIPYIRHDITASESSSYGLSETHKHLLTLHENDDGNQSWRRVCNSCTQYVSPPFYRCSDCPDFYLHGCCARLPTRIVHRAHGGHRLKLYHKAPNSDSISAGFSCIGCHLWCNGFAYSCESCDFTLDVVCALITPAITHKPHKSNHFLFMSPTITFLTDKKCSCCSSTLTGICYSCSSCTDFNLHVRCALLPRTVRHAFDPHPLLLTTTGPREAKGGCSSQDEFFCEVCEENLEGEGPPRWHYSCGECDQWFHYDCIPSVDRLSRIKVGKDARVDVHGCPVALVRLEDGVCAGRRCGACGEKLKLGDDGLAYECSNCFFGLHQNCAKKHLLKIHDDEQE</sequence>
<dbReference type="Pfam" id="PF03107">
    <property type="entry name" value="C1_2"/>
    <property type="match status" value="3"/>
</dbReference>